<dbReference type="InterPro" id="IPR042099">
    <property type="entry name" value="ANL_N_sf"/>
</dbReference>
<dbReference type="PANTHER" id="PTHR43845:SF1">
    <property type="entry name" value="BLR5969 PROTEIN"/>
    <property type="match status" value="1"/>
</dbReference>
<evidence type="ECO:0000259" key="1">
    <source>
        <dbReference type="Pfam" id="PF00501"/>
    </source>
</evidence>
<gene>
    <name evidence="2" type="ORF">CVT63_03520</name>
</gene>
<sequence length="387" mass="43887">MAHEIYSRNWDRMSFEEQREYRDRKLSYFVRTQLYPYSPFYRKMFNDAALAPEDIRGVDDLRKLPFTRKSDIAPSADEHDRYERFVLKPLTRAAEERMPRLQFLKTRFDSLFKGDEFVLSARLFEYAPVHVQFTAGQTGRPTPVMFTRSDVERMAEAGRRILELAGFGVEIERKDAVILNAMPFASHLWFQMIARGMERAGILSLYTGGESSAIAARRISDTARSVKVTGIIGMPGNVFEVLRSAIEEEIDLSSLRLVILGGERISKDIKEDMHEFLRKTGARDAFVVGAFGFTEGRKGYSECASGADAGYHIYPDMDYLEIIDPETEAPVAEGEDGELVYTCLDGRGTCVLRFRTGDYVKGGIVYEPCPSCGRTVPRLGSDISRFE</sequence>
<reference evidence="2 3" key="1">
    <citation type="journal article" date="2017" name="ISME J.">
        <title>Potential for microbial H2 and metal transformations associated with novel bacteria and archaea in deep terrestrial subsurface sediments.</title>
        <authorList>
            <person name="Hernsdorf A.W."/>
            <person name="Amano Y."/>
            <person name="Miyakawa K."/>
            <person name="Ise K."/>
            <person name="Suzuki Y."/>
            <person name="Anantharaman K."/>
            <person name="Probst A."/>
            <person name="Burstein D."/>
            <person name="Thomas B.C."/>
            <person name="Banfield J.F."/>
        </authorList>
    </citation>
    <scope>NUCLEOTIDE SEQUENCE [LARGE SCALE GENOMIC DNA]</scope>
    <source>
        <strain evidence="2">HGW-Actinobacteria-3</strain>
    </source>
</reference>
<accession>A0A2N3G6H5</accession>
<name>A0A2N3G6H5_9ACTN</name>
<dbReference type="Gene3D" id="3.40.50.12780">
    <property type="entry name" value="N-terminal domain of ligase-like"/>
    <property type="match status" value="1"/>
</dbReference>
<proteinExistence type="predicted"/>
<evidence type="ECO:0000313" key="2">
    <source>
        <dbReference type="EMBL" id="PKQ28311.1"/>
    </source>
</evidence>
<dbReference type="Proteomes" id="UP000233654">
    <property type="component" value="Unassembled WGS sequence"/>
</dbReference>
<dbReference type="SUPFAM" id="SSF56801">
    <property type="entry name" value="Acetyl-CoA synthetase-like"/>
    <property type="match status" value="1"/>
</dbReference>
<dbReference type="Pfam" id="PF00501">
    <property type="entry name" value="AMP-binding"/>
    <property type="match status" value="1"/>
</dbReference>
<dbReference type="AlphaFoldDB" id="A0A2N3G6H5"/>
<dbReference type="EMBL" id="PHEX01000022">
    <property type="protein sequence ID" value="PKQ28311.1"/>
    <property type="molecule type" value="Genomic_DNA"/>
</dbReference>
<evidence type="ECO:0000313" key="3">
    <source>
        <dbReference type="Proteomes" id="UP000233654"/>
    </source>
</evidence>
<comment type="caution">
    <text evidence="2">The sequence shown here is derived from an EMBL/GenBank/DDBJ whole genome shotgun (WGS) entry which is preliminary data.</text>
</comment>
<dbReference type="PANTHER" id="PTHR43845">
    <property type="entry name" value="BLR5969 PROTEIN"/>
    <property type="match status" value="1"/>
</dbReference>
<feature type="domain" description="AMP-dependent synthetase/ligase" evidence="1">
    <location>
        <begin position="128"/>
        <end position="341"/>
    </location>
</feature>
<protein>
    <recommendedName>
        <fullName evidence="1">AMP-dependent synthetase/ligase domain-containing protein</fullName>
    </recommendedName>
</protein>
<organism evidence="2 3">
    <name type="scientific">Candidatus Anoxymicrobium japonicum</name>
    <dbReference type="NCBI Taxonomy" id="2013648"/>
    <lineage>
        <taxon>Bacteria</taxon>
        <taxon>Bacillati</taxon>
        <taxon>Actinomycetota</taxon>
        <taxon>Candidatus Geothermincolia</taxon>
        <taxon>Candidatus Geothermincolales</taxon>
        <taxon>Candidatus Anoxymicrobiaceae</taxon>
        <taxon>Candidatus Anoxymicrobium</taxon>
    </lineage>
</organism>
<dbReference type="InterPro" id="IPR000873">
    <property type="entry name" value="AMP-dep_synth/lig_dom"/>
</dbReference>